<reference evidence="11 12" key="1">
    <citation type="journal article" date="2016" name="Nat. Commun.">
        <title>Thousands of microbial genomes shed light on interconnected biogeochemical processes in an aquifer system.</title>
        <authorList>
            <person name="Anantharaman K."/>
            <person name="Brown C.T."/>
            <person name="Hug L.A."/>
            <person name="Sharon I."/>
            <person name="Castelle C.J."/>
            <person name="Probst A.J."/>
            <person name="Thomas B.C."/>
            <person name="Singh A."/>
            <person name="Wilkins M.J."/>
            <person name="Karaoz U."/>
            <person name="Brodie E.L."/>
            <person name="Williams K.H."/>
            <person name="Hubbard S.S."/>
            <person name="Banfield J.F."/>
        </authorList>
    </citation>
    <scope>NUCLEOTIDE SEQUENCE [LARGE SCALE GENOMIC DNA]</scope>
</reference>
<dbReference type="InterPro" id="IPR011536">
    <property type="entry name" value="Fdx_isc"/>
</dbReference>
<dbReference type="InterPro" id="IPR001041">
    <property type="entry name" value="2Fe-2S_ferredoxin-type"/>
</dbReference>
<dbReference type="PROSITE" id="PS51085">
    <property type="entry name" value="2FE2S_FER_2"/>
    <property type="match status" value="1"/>
</dbReference>
<dbReference type="EMBL" id="MFSQ01000144">
    <property type="protein sequence ID" value="OGI37576.1"/>
    <property type="molecule type" value="Genomic_DNA"/>
</dbReference>
<dbReference type="GO" id="GO:0005829">
    <property type="term" value="C:cytosol"/>
    <property type="evidence" value="ECO:0007669"/>
    <property type="project" value="TreeGrafter"/>
</dbReference>
<evidence type="ECO:0000256" key="8">
    <source>
        <dbReference type="ARBA" id="ARBA00023014"/>
    </source>
</evidence>
<keyword evidence="4" id="KW-0001">2Fe-2S</keyword>
<dbReference type="InterPro" id="IPR001055">
    <property type="entry name" value="Adrenodoxin-like"/>
</dbReference>
<dbReference type="InterPro" id="IPR036010">
    <property type="entry name" value="2Fe-2S_ferredoxin-like_sf"/>
</dbReference>
<accession>A0A1F6SXV7</accession>
<dbReference type="PANTHER" id="PTHR23426:SF65">
    <property type="entry name" value="FERREDOXIN-2, MITOCHONDRIAL"/>
    <property type="match status" value="1"/>
</dbReference>
<comment type="cofactor">
    <cofactor evidence="9">
        <name>[2Fe-2S] cluster</name>
        <dbReference type="ChEBI" id="CHEBI:190135"/>
    </cofactor>
</comment>
<dbReference type="PROSITE" id="PS00814">
    <property type="entry name" value="ADX"/>
    <property type="match status" value="1"/>
</dbReference>
<evidence type="ECO:0000256" key="6">
    <source>
        <dbReference type="ARBA" id="ARBA00022982"/>
    </source>
</evidence>
<dbReference type="SUPFAM" id="SSF54292">
    <property type="entry name" value="2Fe-2S ferredoxin-like"/>
    <property type="match status" value="1"/>
</dbReference>
<evidence type="ECO:0000256" key="4">
    <source>
        <dbReference type="ARBA" id="ARBA00022714"/>
    </source>
</evidence>
<dbReference type="GO" id="GO:0140647">
    <property type="term" value="P:P450-containing electron transport chain"/>
    <property type="evidence" value="ECO:0007669"/>
    <property type="project" value="InterPro"/>
</dbReference>
<dbReference type="Pfam" id="PF00111">
    <property type="entry name" value="Fer2"/>
    <property type="match status" value="1"/>
</dbReference>
<organism evidence="11 12">
    <name type="scientific">Candidatus Muproteobacteria bacterium RBG_16_62_13</name>
    <dbReference type="NCBI Taxonomy" id="1817756"/>
    <lineage>
        <taxon>Bacteria</taxon>
        <taxon>Pseudomonadati</taxon>
        <taxon>Pseudomonadota</taxon>
        <taxon>Candidatus Muproteobacteria</taxon>
    </lineage>
</organism>
<dbReference type="Proteomes" id="UP000178379">
    <property type="component" value="Unassembled WGS sequence"/>
</dbReference>
<dbReference type="PANTHER" id="PTHR23426">
    <property type="entry name" value="FERREDOXIN/ADRENODOXIN"/>
    <property type="match status" value="1"/>
</dbReference>
<evidence type="ECO:0000256" key="2">
    <source>
        <dbReference type="ARBA" id="ARBA00019395"/>
    </source>
</evidence>
<dbReference type="GO" id="GO:0051537">
    <property type="term" value="F:2 iron, 2 sulfur cluster binding"/>
    <property type="evidence" value="ECO:0007669"/>
    <property type="project" value="UniProtKB-KW"/>
</dbReference>
<dbReference type="Gene3D" id="3.10.20.30">
    <property type="match status" value="1"/>
</dbReference>
<evidence type="ECO:0000256" key="9">
    <source>
        <dbReference type="ARBA" id="ARBA00034078"/>
    </source>
</evidence>
<proteinExistence type="inferred from homology"/>
<evidence type="ECO:0000256" key="1">
    <source>
        <dbReference type="ARBA" id="ARBA00010914"/>
    </source>
</evidence>
<keyword evidence="5" id="KW-0479">Metal-binding</keyword>
<dbReference type="CDD" id="cd00207">
    <property type="entry name" value="fer2"/>
    <property type="match status" value="1"/>
</dbReference>
<keyword evidence="3" id="KW-0813">Transport</keyword>
<keyword evidence="7" id="KW-0408">Iron</keyword>
<dbReference type="PRINTS" id="PR00355">
    <property type="entry name" value="ADRENODOXIN"/>
</dbReference>
<dbReference type="GO" id="GO:0046872">
    <property type="term" value="F:metal ion binding"/>
    <property type="evidence" value="ECO:0007669"/>
    <property type="project" value="UniProtKB-KW"/>
</dbReference>
<dbReference type="STRING" id="1817756.A2140_07600"/>
<protein>
    <recommendedName>
        <fullName evidence="2">2Fe-2S ferredoxin</fullName>
    </recommendedName>
</protein>
<feature type="domain" description="2Fe-2S ferredoxin-type" evidence="10">
    <location>
        <begin position="2"/>
        <end position="104"/>
    </location>
</feature>
<evidence type="ECO:0000256" key="5">
    <source>
        <dbReference type="ARBA" id="ARBA00022723"/>
    </source>
</evidence>
<evidence type="ECO:0000313" key="12">
    <source>
        <dbReference type="Proteomes" id="UP000178379"/>
    </source>
</evidence>
<evidence type="ECO:0000259" key="10">
    <source>
        <dbReference type="PROSITE" id="PS51085"/>
    </source>
</evidence>
<keyword evidence="6" id="KW-0249">Electron transport</keyword>
<dbReference type="NCBIfam" id="TIGR02007">
    <property type="entry name" value="fdx_isc"/>
    <property type="match status" value="1"/>
</dbReference>
<evidence type="ECO:0000256" key="3">
    <source>
        <dbReference type="ARBA" id="ARBA00022448"/>
    </source>
</evidence>
<keyword evidence="8" id="KW-0411">Iron-sulfur</keyword>
<gene>
    <name evidence="11" type="ORF">A2140_07600</name>
</gene>
<dbReference type="GO" id="GO:0009055">
    <property type="term" value="F:electron transfer activity"/>
    <property type="evidence" value="ECO:0007669"/>
    <property type="project" value="InterPro"/>
</dbReference>
<comment type="similarity">
    <text evidence="1">Belongs to the adrenodoxin/putidaredoxin family.</text>
</comment>
<dbReference type="InterPro" id="IPR018298">
    <property type="entry name" value="Adrenodoxin_Fe-S_BS"/>
</dbReference>
<sequence length="112" mass="12114">MTRLTFLPHPTACPNGKTIEASPGTSICDAALAAGINIEHACEKSCACTTCHVIIRAGYDALEPAEEKEEDMLDKAWGLEPESRLSCQARVGDQDLTIEIPKYTINLASENH</sequence>
<name>A0A1F6SXV7_9PROT</name>
<evidence type="ECO:0000313" key="11">
    <source>
        <dbReference type="EMBL" id="OGI37576.1"/>
    </source>
</evidence>
<evidence type="ECO:0000256" key="7">
    <source>
        <dbReference type="ARBA" id="ARBA00023004"/>
    </source>
</evidence>
<comment type="caution">
    <text evidence="11">The sequence shown here is derived from an EMBL/GenBank/DDBJ whole genome shotgun (WGS) entry which is preliminary data.</text>
</comment>
<dbReference type="InterPro" id="IPR012675">
    <property type="entry name" value="Beta-grasp_dom_sf"/>
</dbReference>
<dbReference type="AlphaFoldDB" id="A0A1F6SXV7"/>